<reference evidence="6 7" key="1">
    <citation type="submission" date="2018-03" db="EMBL/GenBank/DDBJ databases">
        <title>Genomic Encyclopedia of Archaeal and Bacterial Type Strains, Phase II (KMG-II): from individual species to whole genera.</title>
        <authorList>
            <person name="Goeker M."/>
        </authorList>
    </citation>
    <scope>NUCLEOTIDE SEQUENCE [LARGE SCALE GENOMIC DNA]</scope>
    <source>
        <strain evidence="6 7">DSM 45601</strain>
    </source>
</reference>
<dbReference type="InterPro" id="IPR050194">
    <property type="entry name" value="Glycosyltransferase_grp1"/>
</dbReference>
<proteinExistence type="predicted"/>
<evidence type="ECO:0000259" key="5">
    <source>
        <dbReference type="Pfam" id="PF13439"/>
    </source>
</evidence>
<dbReference type="GO" id="GO:0016757">
    <property type="term" value="F:glycosyltransferase activity"/>
    <property type="evidence" value="ECO:0007669"/>
    <property type="project" value="UniProtKB-KW"/>
</dbReference>
<evidence type="ECO:0000256" key="3">
    <source>
        <dbReference type="SAM" id="MobiDB-lite"/>
    </source>
</evidence>
<dbReference type="Pfam" id="PF13439">
    <property type="entry name" value="Glyco_transf_4"/>
    <property type="match status" value="1"/>
</dbReference>
<dbReference type="PANTHER" id="PTHR45947:SF14">
    <property type="entry name" value="SLL1723 PROTEIN"/>
    <property type="match status" value="1"/>
</dbReference>
<feature type="region of interest" description="Disordered" evidence="3">
    <location>
        <begin position="1"/>
        <end position="25"/>
    </location>
</feature>
<dbReference type="PANTHER" id="PTHR45947">
    <property type="entry name" value="SULFOQUINOVOSYL TRANSFERASE SQD2"/>
    <property type="match status" value="1"/>
</dbReference>
<gene>
    <name evidence="6" type="ORF">CLV72_106164</name>
</gene>
<dbReference type="Proteomes" id="UP000237846">
    <property type="component" value="Unassembled WGS sequence"/>
</dbReference>
<dbReference type="Gene3D" id="3.40.50.2000">
    <property type="entry name" value="Glycogen Phosphorylase B"/>
    <property type="match status" value="2"/>
</dbReference>
<feature type="domain" description="Glycosyl transferase family 1" evidence="4">
    <location>
        <begin position="236"/>
        <end position="399"/>
    </location>
</feature>
<dbReference type="SUPFAM" id="SSF53756">
    <property type="entry name" value="UDP-Glycosyltransferase/glycogen phosphorylase"/>
    <property type="match status" value="1"/>
</dbReference>
<organism evidence="6 7">
    <name type="scientific">Allonocardiopsis opalescens</name>
    <dbReference type="NCBI Taxonomy" id="1144618"/>
    <lineage>
        <taxon>Bacteria</taxon>
        <taxon>Bacillati</taxon>
        <taxon>Actinomycetota</taxon>
        <taxon>Actinomycetes</taxon>
        <taxon>Streptosporangiales</taxon>
        <taxon>Allonocardiopsis</taxon>
    </lineage>
</organism>
<protein>
    <submittedName>
        <fullName evidence="6">Glycosyltransferase involved in cell wall biosynthesis</fullName>
    </submittedName>
</protein>
<dbReference type="Pfam" id="PF00534">
    <property type="entry name" value="Glycos_transf_1"/>
    <property type="match status" value="1"/>
</dbReference>
<dbReference type="RefSeq" id="WP_106248899.1">
    <property type="nucleotide sequence ID" value="NZ_PVZC01000006.1"/>
</dbReference>
<sequence>MSPSETTAARAGWSAAAPARRSPAGSGHRIGYVLKMFPRFSETFVVSEILARQARGTEIEVFSLRLPNDGRFHAELAEVTAPVSYLPHRRARPEDCWRLLRAAHGALPRLTGTLPDLLAAEPDDGLQAVELALAVRERGITHLHAHFGSVATTVARLASLLTGVPYSFTAHAKDLFHESVDPKDLRAKLAGAQHTVAVSDYNRAHLERSFGAAASRVHRVYNGLRLADFDYTEPTGRPPLIAGVGRLVEKKGFEVLVDACALLAAEGVEFDCVIAGAGPLEAALRERIDARGLGGAVRLAGPLPADRVRALMRGAAALAAPCVVGSDGNADGLPTVLLEAMALGTPCVSTDVTGIPEAVRHGETGLSVPQHDPAALAAALRTLLADRAAAVRLARAARAHVERNFDGAAQARALDALLPPVPAAAPPAPALAAVPAG</sequence>
<feature type="compositionally biased region" description="Low complexity" evidence="3">
    <location>
        <begin position="8"/>
        <end position="25"/>
    </location>
</feature>
<dbReference type="AlphaFoldDB" id="A0A2T0Q018"/>
<keyword evidence="2 6" id="KW-0808">Transferase</keyword>
<dbReference type="GO" id="GO:1901137">
    <property type="term" value="P:carbohydrate derivative biosynthetic process"/>
    <property type="evidence" value="ECO:0007669"/>
    <property type="project" value="UniProtKB-ARBA"/>
</dbReference>
<feature type="domain" description="Glycosyltransferase subfamily 4-like N-terminal" evidence="5">
    <location>
        <begin position="107"/>
        <end position="225"/>
    </location>
</feature>
<comment type="caution">
    <text evidence="6">The sequence shown here is derived from an EMBL/GenBank/DDBJ whole genome shotgun (WGS) entry which is preliminary data.</text>
</comment>
<keyword evidence="1" id="KW-0328">Glycosyltransferase</keyword>
<dbReference type="OrthoDB" id="9772485at2"/>
<evidence type="ECO:0000313" key="7">
    <source>
        <dbReference type="Proteomes" id="UP000237846"/>
    </source>
</evidence>
<dbReference type="EMBL" id="PVZC01000006">
    <property type="protein sequence ID" value="PRX97128.1"/>
    <property type="molecule type" value="Genomic_DNA"/>
</dbReference>
<dbReference type="InterPro" id="IPR001296">
    <property type="entry name" value="Glyco_trans_1"/>
</dbReference>
<evidence type="ECO:0000313" key="6">
    <source>
        <dbReference type="EMBL" id="PRX97128.1"/>
    </source>
</evidence>
<accession>A0A2T0Q018</accession>
<keyword evidence="7" id="KW-1185">Reference proteome</keyword>
<name>A0A2T0Q018_9ACTN</name>
<evidence type="ECO:0000256" key="1">
    <source>
        <dbReference type="ARBA" id="ARBA00022676"/>
    </source>
</evidence>
<evidence type="ECO:0000256" key="2">
    <source>
        <dbReference type="ARBA" id="ARBA00022679"/>
    </source>
</evidence>
<dbReference type="InterPro" id="IPR028098">
    <property type="entry name" value="Glyco_trans_4-like_N"/>
</dbReference>
<evidence type="ECO:0000259" key="4">
    <source>
        <dbReference type="Pfam" id="PF00534"/>
    </source>
</evidence>